<dbReference type="Pfam" id="PF00441">
    <property type="entry name" value="Acyl-CoA_dh_1"/>
    <property type="match status" value="1"/>
</dbReference>
<evidence type="ECO:0000256" key="1">
    <source>
        <dbReference type="ARBA" id="ARBA00001974"/>
    </source>
</evidence>
<reference evidence="11" key="1">
    <citation type="journal article" date="2019" name="Int. J. Syst. Evol. Microbiol.">
        <title>The Global Catalogue of Microorganisms (GCM) 10K type strain sequencing project: providing services to taxonomists for standard genome sequencing and annotation.</title>
        <authorList>
            <consortium name="The Broad Institute Genomics Platform"/>
            <consortium name="The Broad Institute Genome Sequencing Center for Infectious Disease"/>
            <person name="Wu L."/>
            <person name="Ma J."/>
        </authorList>
    </citation>
    <scope>NUCLEOTIDE SEQUENCE [LARGE SCALE GENOMIC DNA]</scope>
    <source>
        <strain evidence="11">JCM 3369</strain>
    </source>
</reference>
<evidence type="ECO:0000313" key="11">
    <source>
        <dbReference type="Proteomes" id="UP001596380"/>
    </source>
</evidence>
<dbReference type="SUPFAM" id="SSF56645">
    <property type="entry name" value="Acyl-CoA dehydrogenase NM domain-like"/>
    <property type="match status" value="1"/>
</dbReference>
<evidence type="ECO:0000259" key="8">
    <source>
        <dbReference type="Pfam" id="PF02770"/>
    </source>
</evidence>
<evidence type="ECO:0000259" key="9">
    <source>
        <dbReference type="Pfam" id="PF02771"/>
    </source>
</evidence>
<comment type="similarity">
    <text evidence="2 6">Belongs to the acyl-CoA dehydrogenase family.</text>
</comment>
<feature type="domain" description="Acyl-CoA dehydrogenase/oxidase N-terminal" evidence="9">
    <location>
        <begin position="6"/>
        <end position="117"/>
    </location>
</feature>
<evidence type="ECO:0000259" key="7">
    <source>
        <dbReference type="Pfam" id="PF00441"/>
    </source>
</evidence>
<evidence type="ECO:0000256" key="6">
    <source>
        <dbReference type="RuleBase" id="RU362125"/>
    </source>
</evidence>
<evidence type="ECO:0000256" key="4">
    <source>
        <dbReference type="ARBA" id="ARBA00022827"/>
    </source>
</evidence>
<evidence type="ECO:0000256" key="3">
    <source>
        <dbReference type="ARBA" id="ARBA00022630"/>
    </source>
</evidence>
<keyword evidence="3 6" id="KW-0285">Flavoprotein</keyword>
<accession>A0ABW2CVE4</accession>
<dbReference type="PANTHER" id="PTHR43292">
    <property type="entry name" value="ACYL-COA DEHYDROGENASE"/>
    <property type="match status" value="1"/>
</dbReference>
<organism evidence="10 11">
    <name type="scientific">Actinomadura yumaensis</name>
    <dbReference type="NCBI Taxonomy" id="111807"/>
    <lineage>
        <taxon>Bacteria</taxon>
        <taxon>Bacillati</taxon>
        <taxon>Actinomycetota</taxon>
        <taxon>Actinomycetes</taxon>
        <taxon>Streptosporangiales</taxon>
        <taxon>Thermomonosporaceae</taxon>
        <taxon>Actinomadura</taxon>
    </lineage>
</organism>
<evidence type="ECO:0000256" key="5">
    <source>
        <dbReference type="ARBA" id="ARBA00023002"/>
    </source>
</evidence>
<keyword evidence="5 6" id="KW-0560">Oxidoreductase</keyword>
<dbReference type="InterPro" id="IPR009100">
    <property type="entry name" value="AcylCoA_DH/oxidase_NM_dom_sf"/>
</dbReference>
<dbReference type="InterPro" id="IPR037069">
    <property type="entry name" value="AcylCoA_DH/ox_N_sf"/>
</dbReference>
<name>A0ABW2CVE4_9ACTN</name>
<dbReference type="EMBL" id="JBHSXS010000038">
    <property type="protein sequence ID" value="MFC6885477.1"/>
    <property type="molecule type" value="Genomic_DNA"/>
</dbReference>
<dbReference type="Pfam" id="PF02770">
    <property type="entry name" value="Acyl-CoA_dh_M"/>
    <property type="match status" value="1"/>
</dbReference>
<dbReference type="PANTHER" id="PTHR43292:SF3">
    <property type="entry name" value="ACYL-COA DEHYDROGENASE FADE29"/>
    <property type="match status" value="1"/>
</dbReference>
<keyword evidence="4 6" id="KW-0274">FAD</keyword>
<proteinExistence type="inferred from homology"/>
<comment type="cofactor">
    <cofactor evidence="1 6">
        <name>FAD</name>
        <dbReference type="ChEBI" id="CHEBI:57692"/>
    </cofactor>
</comment>
<dbReference type="InterPro" id="IPR046373">
    <property type="entry name" value="Acyl-CoA_Oxase/DH_mid-dom_sf"/>
</dbReference>
<comment type="caution">
    <text evidence="10">The sequence shown here is derived from an EMBL/GenBank/DDBJ whole genome shotgun (WGS) entry which is preliminary data.</text>
</comment>
<dbReference type="Gene3D" id="1.20.140.10">
    <property type="entry name" value="Butyryl-CoA Dehydrogenase, subunit A, domain 3"/>
    <property type="match status" value="1"/>
</dbReference>
<dbReference type="Gene3D" id="2.40.110.10">
    <property type="entry name" value="Butyryl-CoA Dehydrogenase, subunit A, domain 2"/>
    <property type="match status" value="1"/>
</dbReference>
<dbReference type="InterPro" id="IPR013786">
    <property type="entry name" value="AcylCoA_DH/ox_N"/>
</dbReference>
<dbReference type="Pfam" id="PF02771">
    <property type="entry name" value="Acyl-CoA_dh_N"/>
    <property type="match status" value="1"/>
</dbReference>
<dbReference type="InterPro" id="IPR006091">
    <property type="entry name" value="Acyl-CoA_Oxase/DH_mid-dom"/>
</dbReference>
<dbReference type="InterPro" id="IPR009075">
    <property type="entry name" value="AcylCo_DH/oxidase_C"/>
</dbReference>
<gene>
    <name evidence="10" type="ORF">ACFQKB_37355</name>
</gene>
<keyword evidence="11" id="KW-1185">Reference proteome</keyword>
<sequence length="383" mass="42190">MSTAALRAEARAWIAAHRDAAVPARGAHVPHDHTPDEHDRRWLDALRDGRWLCLSWPERYGGRALSETEVIAVNEEFARAGVERPRLGMSETLVAPAILAHGTPEQKDRLLPRILSGRDVYCQGFSEPETGSDLARLRTRGVVEGGTVRITGHKIWTSYGRLANMMFVLCRTDPDAPRHQGLSYVLLPLDGDGVDVRPIRQITGGHGFCEEFIDGACAPLDNVIGGLNNGWRVAMTTLGAERAGEITSQYFGYRREFDALLGRLRSQGRLADPGVRRALAEAYVRVLLMRCTGRRAADELRAGGDAAALLAIDKINWSEHHCDFGALALDAQGPAGLVRPEGDGYRIDAFQRVMLESRGRRIARGTNQVQRNIIAERVLGLPR</sequence>
<protein>
    <submittedName>
        <fullName evidence="10">Acyl-CoA dehydrogenase family protein</fullName>
    </submittedName>
</protein>
<dbReference type="SUPFAM" id="SSF47203">
    <property type="entry name" value="Acyl-CoA dehydrogenase C-terminal domain-like"/>
    <property type="match status" value="1"/>
</dbReference>
<dbReference type="Gene3D" id="1.10.540.10">
    <property type="entry name" value="Acyl-CoA dehydrogenase/oxidase, N-terminal domain"/>
    <property type="match status" value="1"/>
</dbReference>
<dbReference type="RefSeq" id="WP_241684195.1">
    <property type="nucleotide sequence ID" value="NZ_JBHSXS010000038.1"/>
</dbReference>
<dbReference type="InterPro" id="IPR036250">
    <property type="entry name" value="AcylCo_DH-like_C"/>
</dbReference>
<dbReference type="InterPro" id="IPR052161">
    <property type="entry name" value="Mycobact_Acyl-CoA_DH"/>
</dbReference>
<evidence type="ECO:0000313" key="10">
    <source>
        <dbReference type="EMBL" id="MFC6885477.1"/>
    </source>
</evidence>
<feature type="domain" description="Acyl-CoA dehydrogenase/oxidase C-terminal" evidence="7">
    <location>
        <begin position="228"/>
        <end position="379"/>
    </location>
</feature>
<feature type="domain" description="Acyl-CoA oxidase/dehydrogenase middle" evidence="8">
    <location>
        <begin position="122"/>
        <end position="206"/>
    </location>
</feature>
<dbReference type="Proteomes" id="UP001596380">
    <property type="component" value="Unassembled WGS sequence"/>
</dbReference>
<evidence type="ECO:0000256" key="2">
    <source>
        <dbReference type="ARBA" id="ARBA00009347"/>
    </source>
</evidence>